<dbReference type="AlphaFoldDB" id="A0A2Z4FR81"/>
<dbReference type="EC" id="5.2.1.8" evidence="1"/>
<evidence type="ECO:0000259" key="4">
    <source>
        <dbReference type="PROSITE" id="PS50072"/>
    </source>
</evidence>
<keyword evidence="6" id="KW-1185">Reference proteome</keyword>
<dbReference type="Proteomes" id="UP000249799">
    <property type="component" value="Chromosome"/>
</dbReference>
<dbReference type="PROSITE" id="PS50072">
    <property type="entry name" value="CSA_PPIASE_2"/>
    <property type="match status" value="1"/>
</dbReference>
<dbReference type="InterPro" id="IPR002130">
    <property type="entry name" value="Cyclophilin-type_PPIase_dom"/>
</dbReference>
<dbReference type="OrthoDB" id="9807797at2"/>
<feature type="domain" description="PPIase cyclophilin-type" evidence="4">
    <location>
        <begin position="34"/>
        <end position="154"/>
    </location>
</feature>
<sequence length="205" mass="22467">MGDDKINPLLLTPAEVTKGEAPASFQAKFITSQGDFTVEFKREWAPLGADRAYQLIKADYYDGISFFRVIPGFMAQFGIHANPKVSAAWQNERINDDPVTQSNTRGMVTFAKTNMPNSRLTHLFINYGNNVALDKQGFAPVGKVVEGMEVVEKLYGGYGGGPPTGPNQGALTAEGNPYLQQNFPKLDYIKDVVILGDEKAEEKGE</sequence>
<keyword evidence="2" id="KW-0697">Rotamase</keyword>
<dbReference type="InterPro" id="IPR029000">
    <property type="entry name" value="Cyclophilin-like_dom_sf"/>
</dbReference>
<dbReference type="EMBL" id="CP030032">
    <property type="protein sequence ID" value="AWV91460.1"/>
    <property type="molecule type" value="Genomic_DNA"/>
</dbReference>
<dbReference type="PANTHER" id="PTHR43246">
    <property type="entry name" value="PEPTIDYL-PROLYL CIS-TRANS ISOMERASE CYP38, CHLOROPLASTIC"/>
    <property type="match status" value="1"/>
</dbReference>
<keyword evidence="3 5" id="KW-0413">Isomerase</keyword>
<evidence type="ECO:0000313" key="6">
    <source>
        <dbReference type="Proteomes" id="UP000249799"/>
    </source>
</evidence>
<gene>
    <name evidence="5" type="ORF">DN745_15190</name>
</gene>
<reference evidence="5 6" key="1">
    <citation type="submission" date="2018-06" db="EMBL/GenBank/DDBJ databases">
        <title>Lujinxingia sediminis gen. nov. sp. nov., a new facultative anaerobic member of the class Deltaproteobacteria, and proposal of Lujinxingaceae fam. nov.</title>
        <authorList>
            <person name="Guo L.-Y."/>
            <person name="Li C.-M."/>
            <person name="Wang S."/>
            <person name="Du Z.-J."/>
        </authorList>
    </citation>
    <scope>NUCLEOTIDE SEQUENCE [LARGE SCALE GENOMIC DNA]</scope>
    <source>
        <strain evidence="5 6">FA350</strain>
    </source>
</reference>
<evidence type="ECO:0000256" key="3">
    <source>
        <dbReference type="ARBA" id="ARBA00023235"/>
    </source>
</evidence>
<accession>A0A2Z4FR81</accession>
<dbReference type="SUPFAM" id="SSF50891">
    <property type="entry name" value="Cyclophilin-like"/>
    <property type="match status" value="1"/>
</dbReference>
<dbReference type="KEGG" id="bsed:DN745_15190"/>
<evidence type="ECO:0000256" key="1">
    <source>
        <dbReference type="ARBA" id="ARBA00013194"/>
    </source>
</evidence>
<protein>
    <recommendedName>
        <fullName evidence="1">peptidylprolyl isomerase</fullName>
        <ecNumber evidence="1">5.2.1.8</ecNumber>
    </recommendedName>
</protein>
<evidence type="ECO:0000256" key="2">
    <source>
        <dbReference type="ARBA" id="ARBA00023110"/>
    </source>
</evidence>
<dbReference type="Pfam" id="PF00160">
    <property type="entry name" value="Pro_isomerase"/>
    <property type="match status" value="1"/>
</dbReference>
<dbReference type="Gene3D" id="2.40.100.10">
    <property type="entry name" value="Cyclophilin-like"/>
    <property type="match status" value="1"/>
</dbReference>
<dbReference type="GO" id="GO:0003755">
    <property type="term" value="F:peptidyl-prolyl cis-trans isomerase activity"/>
    <property type="evidence" value="ECO:0007669"/>
    <property type="project" value="UniProtKB-KW"/>
</dbReference>
<organism evidence="5 6">
    <name type="scientific">Bradymonas sediminis</name>
    <dbReference type="NCBI Taxonomy" id="1548548"/>
    <lineage>
        <taxon>Bacteria</taxon>
        <taxon>Deltaproteobacteria</taxon>
        <taxon>Bradymonadales</taxon>
        <taxon>Bradymonadaceae</taxon>
        <taxon>Bradymonas</taxon>
    </lineage>
</organism>
<name>A0A2Z4FR81_9DELT</name>
<evidence type="ECO:0000313" key="5">
    <source>
        <dbReference type="EMBL" id="AWV91460.1"/>
    </source>
</evidence>
<proteinExistence type="predicted"/>
<dbReference type="InterPro" id="IPR044665">
    <property type="entry name" value="E_coli_cyclophilin_A-like"/>
</dbReference>